<evidence type="ECO:0000256" key="1">
    <source>
        <dbReference type="ARBA" id="ARBA00004123"/>
    </source>
</evidence>
<evidence type="ECO:0000256" key="5">
    <source>
        <dbReference type="ARBA" id="ARBA00023242"/>
    </source>
</evidence>
<dbReference type="EMBL" id="KZ293415">
    <property type="protein sequence ID" value="PBK78230.1"/>
    <property type="molecule type" value="Genomic_DNA"/>
</dbReference>
<dbReference type="AlphaFoldDB" id="A0A2H3C8M5"/>
<dbReference type="Gene3D" id="2.30.170.20">
    <property type="entry name" value="Ribosomal protein L24e"/>
    <property type="match status" value="1"/>
</dbReference>
<dbReference type="PANTHER" id="PTHR10792:SF8">
    <property type="entry name" value="RIBOSOME BIOGENESIS PROTEIN RLP24-RELATED"/>
    <property type="match status" value="1"/>
</dbReference>
<sequence length="196" mass="22726">MRIEKCYFCSTSVYPGHGSAFVRNDAKVFRFCTSKCHKNFKMKRNPRKVRWTKAFRKAAGKEMTIDSTIDFEKRRNVPVRYDRELMKTTITAMKRVGEIKQRRERAFWKSRCVECLLCITPSADNCFNRMLASREKLKAHRKKTKEAAKLSSSALIEPMAVESPESSKIREKIKVPSKSRSALIQGEGRSMTMDID</sequence>
<dbReference type="InterPro" id="IPR038630">
    <property type="entry name" value="L24e/L24_sf"/>
</dbReference>
<evidence type="ECO:0000256" key="6">
    <source>
        <dbReference type="SAM" id="MobiDB-lite"/>
    </source>
</evidence>
<feature type="compositionally biased region" description="Basic and acidic residues" evidence="6">
    <location>
        <begin position="165"/>
        <end position="174"/>
    </location>
</feature>
<dbReference type="PANTHER" id="PTHR10792">
    <property type="entry name" value="60S RIBOSOMAL PROTEIN L24"/>
    <property type="match status" value="1"/>
</dbReference>
<dbReference type="GO" id="GO:0042273">
    <property type="term" value="P:ribosomal large subunit biogenesis"/>
    <property type="evidence" value="ECO:0007669"/>
    <property type="project" value="TreeGrafter"/>
</dbReference>
<dbReference type="InterPro" id="IPR056366">
    <property type="entry name" value="Ribosomal_eL24"/>
</dbReference>
<gene>
    <name evidence="8" type="ORF">ARMSODRAFT_872828</name>
</gene>
<dbReference type="InterPro" id="IPR023442">
    <property type="entry name" value="Ribosomal_eL24_CS"/>
</dbReference>
<comment type="subcellular location">
    <subcellularLocation>
        <location evidence="1">Nucleus</location>
    </subcellularLocation>
</comment>
<dbReference type="PROSITE" id="PS01073">
    <property type="entry name" value="RIBOSOMAL_L24E"/>
    <property type="match status" value="1"/>
</dbReference>
<dbReference type="FunFam" id="2.30.170.20:FF:000001">
    <property type="entry name" value="probable ribosome biogenesis protein RLP24"/>
    <property type="match status" value="1"/>
</dbReference>
<keyword evidence="5" id="KW-0539">Nucleus</keyword>
<dbReference type="Proteomes" id="UP000218334">
    <property type="component" value="Unassembled WGS sequence"/>
</dbReference>
<dbReference type="SMART" id="SM00746">
    <property type="entry name" value="TRASH"/>
    <property type="match status" value="1"/>
</dbReference>
<protein>
    <recommendedName>
        <fullName evidence="3">Ribosome biogenesis protein RLP24</fullName>
    </recommendedName>
</protein>
<evidence type="ECO:0000256" key="4">
    <source>
        <dbReference type="ARBA" id="ARBA00022517"/>
    </source>
</evidence>
<keyword evidence="4" id="KW-0690">Ribosome biogenesis</keyword>
<comment type="similarity">
    <text evidence="2">Belongs to the eukaryotic ribosomal protein eL24 family.</text>
</comment>
<name>A0A2H3C8M5_9AGAR</name>
<evidence type="ECO:0000259" key="7">
    <source>
        <dbReference type="SMART" id="SM00746"/>
    </source>
</evidence>
<organism evidence="8 9">
    <name type="scientific">Armillaria solidipes</name>
    <dbReference type="NCBI Taxonomy" id="1076256"/>
    <lineage>
        <taxon>Eukaryota</taxon>
        <taxon>Fungi</taxon>
        <taxon>Dikarya</taxon>
        <taxon>Basidiomycota</taxon>
        <taxon>Agaricomycotina</taxon>
        <taxon>Agaricomycetes</taxon>
        <taxon>Agaricomycetidae</taxon>
        <taxon>Agaricales</taxon>
        <taxon>Marasmiineae</taxon>
        <taxon>Physalacriaceae</taxon>
        <taxon>Armillaria</taxon>
    </lineage>
</organism>
<reference evidence="9" key="1">
    <citation type="journal article" date="2017" name="Nat. Ecol. Evol.">
        <title>Genome expansion and lineage-specific genetic innovations in the forest pathogenic fungi Armillaria.</title>
        <authorList>
            <person name="Sipos G."/>
            <person name="Prasanna A.N."/>
            <person name="Walter M.C."/>
            <person name="O'Connor E."/>
            <person name="Balint B."/>
            <person name="Krizsan K."/>
            <person name="Kiss B."/>
            <person name="Hess J."/>
            <person name="Varga T."/>
            <person name="Slot J."/>
            <person name="Riley R."/>
            <person name="Boka B."/>
            <person name="Rigling D."/>
            <person name="Barry K."/>
            <person name="Lee J."/>
            <person name="Mihaltcheva S."/>
            <person name="LaButti K."/>
            <person name="Lipzen A."/>
            <person name="Waldron R."/>
            <person name="Moloney N.M."/>
            <person name="Sperisen C."/>
            <person name="Kredics L."/>
            <person name="Vagvoelgyi C."/>
            <person name="Patrignani A."/>
            <person name="Fitzpatrick D."/>
            <person name="Nagy I."/>
            <person name="Doyle S."/>
            <person name="Anderson J.B."/>
            <person name="Grigoriev I.V."/>
            <person name="Gueldener U."/>
            <person name="Muensterkoetter M."/>
            <person name="Nagy L.G."/>
        </authorList>
    </citation>
    <scope>NUCLEOTIDE SEQUENCE [LARGE SCALE GENOMIC DNA]</scope>
    <source>
        <strain evidence="9">28-4</strain>
    </source>
</reference>
<keyword evidence="9" id="KW-1185">Reference proteome</keyword>
<dbReference type="InterPro" id="IPR000988">
    <property type="entry name" value="Ribosomal_eL24-rel_N"/>
</dbReference>
<accession>A0A2H3C8M5</accession>
<dbReference type="GO" id="GO:0005730">
    <property type="term" value="C:nucleolus"/>
    <property type="evidence" value="ECO:0007669"/>
    <property type="project" value="TreeGrafter"/>
</dbReference>
<feature type="domain" description="TRASH" evidence="7">
    <location>
        <begin position="6"/>
        <end position="44"/>
    </location>
</feature>
<dbReference type="Pfam" id="PF01246">
    <property type="entry name" value="Ribosomal_L24e"/>
    <property type="match status" value="1"/>
</dbReference>
<dbReference type="GO" id="GO:0003735">
    <property type="term" value="F:structural constituent of ribosome"/>
    <property type="evidence" value="ECO:0007669"/>
    <property type="project" value="InterPro"/>
</dbReference>
<dbReference type="CDD" id="cd00472">
    <property type="entry name" value="Ribosomal_L24e_L24"/>
    <property type="match status" value="1"/>
</dbReference>
<evidence type="ECO:0000256" key="2">
    <source>
        <dbReference type="ARBA" id="ARBA00005647"/>
    </source>
</evidence>
<evidence type="ECO:0000313" key="8">
    <source>
        <dbReference type="EMBL" id="PBK78230.1"/>
    </source>
</evidence>
<feature type="region of interest" description="Disordered" evidence="6">
    <location>
        <begin position="161"/>
        <end position="196"/>
    </location>
</feature>
<evidence type="ECO:0000256" key="3">
    <source>
        <dbReference type="ARBA" id="ARBA00018397"/>
    </source>
</evidence>
<dbReference type="STRING" id="1076256.A0A2H3C8M5"/>
<dbReference type="InterPro" id="IPR011017">
    <property type="entry name" value="TRASH_dom"/>
</dbReference>
<dbReference type="SUPFAM" id="SSF57716">
    <property type="entry name" value="Glucocorticoid receptor-like (DNA-binding domain)"/>
    <property type="match status" value="1"/>
</dbReference>
<proteinExistence type="inferred from homology"/>
<evidence type="ECO:0000313" key="9">
    <source>
        <dbReference type="Proteomes" id="UP000218334"/>
    </source>
</evidence>